<dbReference type="EMBL" id="FTOH01000004">
    <property type="protein sequence ID" value="SIS75209.1"/>
    <property type="molecule type" value="Genomic_DNA"/>
</dbReference>
<evidence type="ECO:0000313" key="2">
    <source>
        <dbReference type="Proteomes" id="UP000185639"/>
    </source>
</evidence>
<dbReference type="RefSeq" id="WP_076514972.1">
    <property type="nucleotide sequence ID" value="NZ_FTOH01000004.1"/>
</dbReference>
<accession>A0A1N7LN47</accession>
<dbReference type="AlphaFoldDB" id="A0A1N7LN47"/>
<dbReference type="STRING" id="484498.SAMN05421686_104101"/>
<evidence type="ECO:0000313" key="1">
    <source>
        <dbReference type="EMBL" id="SIS75209.1"/>
    </source>
</evidence>
<dbReference type="Proteomes" id="UP000185639">
    <property type="component" value="Unassembled WGS sequence"/>
</dbReference>
<keyword evidence="2" id="KW-1185">Reference proteome</keyword>
<sequence length="189" mass="20921">MIYRIHPDIGNYGLVCLDGDQAREALGEDTDFHIDESPIAYEDSWNTMVVGFGDALGSKVKPVPDLSWNVGKLYLSPKACKVLEPIVSLHGELLPVTHDAGEGYLFNCLKVLSPVRELSVHSPLTGNFSIVFDEDSVSEVIFKSEIDFDALFCSEEFRAVVLDNHLTGLSFSEDLGNPYPEELGMRESH</sequence>
<name>A0A1N7LN47_9GAMM</name>
<protein>
    <submittedName>
        <fullName evidence="1">Uncharacterized protein</fullName>
    </submittedName>
</protein>
<gene>
    <name evidence="1" type="ORF">SAMN05421686_104101</name>
</gene>
<proteinExistence type="predicted"/>
<reference evidence="2" key="1">
    <citation type="submission" date="2017-01" db="EMBL/GenBank/DDBJ databases">
        <authorList>
            <person name="Varghese N."/>
            <person name="Submissions S."/>
        </authorList>
    </citation>
    <scope>NUCLEOTIDE SEQUENCE [LARGE SCALE GENOMIC DNA]</scope>
    <source>
        <strain evidence="2">DSM 24913</strain>
    </source>
</reference>
<organism evidence="1 2">
    <name type="scientific">Thalassolituus maritimus</name>
    <dbReference type="NCBI Taxonomy" id="484498"/>
    <lineage>
        <taxon>Bacteria</taxon>
        <taxon>Pseudomonadati</taxon>
        <taxon>Pseudomonadota</taxon>
        <taxon>Gammaproteobacteria</taxon>
        <taxon>Oceanospirillales</taxon>
        <taxon>Oceanospirillaceae</taxon>
        <taxon>Thalassolituus</taxon>
    </lineage>
</organism>
<dbReference type="OrthoDB" id="6193903at2"/>